<feature type="compositionally biased region" description="Basic residues" evidence="1">
    <location>
        <begin position="46"/>
        <end position="59"/>
    </location>
</feature>
<dbReference type="Proteomes" id="UP001600064">
    <property type="component" value="Unassembled WGS sequence"/>
</dbReference>
<evidence type="ECO:0000313" key="3">
    <source>
        <dbReference type="Proteomes" id="UP001600064"/>
    </source>
</evidence>
<dbReference type="Pfam" id="PF08228">
    <property type="entry name" value="RNase_P_pop3"/>
    <property type="match status" value="1"/>
</dbReference>
<dbReference type="PANTHER" id="PTHR28272">
    <property type="entry name" value="RIBONUCLEASES P/MRP PROTEIN SUBUNIT POP3"/>
    <property type="match status" value="1"/>
</dbReference>
<feature type="region of interest" description="Disordered" evidence="1">
    <location>
        <begin position="101"/>
        <end position="122"/>
    </location>
</feature>
<evidence type="ECO:0000313" key="2">
    <source>
        <dbReference type="EMBL" id="KAL2271629.1"/>
    </source>
</evidence>
<sequence>MERKRIVHTLDTPYTAVEWPQISQEDQDAILELLCQLLSPIGNHRRSFLVPSKGKRKRSKPADASNTGASAVPDPSSPPAPELSAYVDVGLSQISRTLQAMSSTTHPTTTTTSSSSSSSSSAASSEAAAAAAAAASGPNPNPTPESLPYTIIFIARSNPSPAFHSHFPQLVALASRPRPPSAAVRLVGFSKACEGRLSEALGIPRASCIALREGAPQAKGLVEFVRDKVKPIEAGWVDEVKKAAFLETKIKAVPTKVGAKKVKVG</sequence>
<comment type="caution">
    <text evidence="2">The sequence shown here is derived from an EMBL/GenBank/DDBJ whole genome shotgun (WGS) entry which is preliminary data.</text>
</comment>
<proteinExistence type="predicted"/>
<dbReference type="GeneID" id="98121756"/>
<dbReference type="InterPro" id="IPR013241">
    <property type="entry name" value="RNase_P_Pop3"/>
</dbReference>
<protein>
    <submittedName>
        <fullName evidence="2">Uncharacterized protein</fullName>
    </submittedName>
</protein>
<organism evidence="2 3">
    <name type="scientific">Remersonia thermophila</name>
    <dbReference type="NCBI Taxonomy" id="72144"/>
    <lineage>
        <taxon>Eukaryota</taxon>
        <taxon>Fungi</taxon>
        <taxon>Dikarya</taxon>
        <taxon>Ascomycota</taxon>
        <taxon>Pezizomycotina</taxon>
        <taxon>Sordariomycetes</taxon>
        <taxon>Sordariomycetidae</taxon>
        <taxon>Sordariales</taxon>
        <taxon>Sordariales incertae sedis</taxon>
        <taxon>Remersonia</taxon>
    </lineage>
</organism>
<dbReference type="EMBL" id="JAZGUE010000001">
    <property type="protein sequence ID" value="KAL2271629.1"/>
    <property type="molecule type" value="Genomic_DNA"/>
</dbReference>
<name>A0ABR4DMT4_9PEZI</name>
<keyword evidence="3" id="KW-1185">Reference proteome</keyword>
<accession>A0ABR4DMT4</accession>
<reference evidence="2 3" key="1">
    <citation type="journal article" date="2024" name="Commun. Biol.">
        <title>Comparative genomic analysis of thermophilic fungi reveals convergent evolutionary adaptations and gene losses.</title>
        <authorList>
            <person name="Steindorff A.S."/>
            <person name="Aguilar-Pontes M.V."/>
            <person name="Robinson A.J."/>
            <person name="Andreopoulos B."/>
            <person name="LaButti K."/>
            <person name="Kuo A."/>
            <person name="Mondo S."/>
            <person name="Riley R."/>
            <person name="Otillar R."/>
            <person name="Haridas S."/>
            <person name="Lipzen A."/>
            <person name="Grimwood J."/>
            <person name="Schmutz J."/>
            <person name="Clum A."/>
            <person name="Reid I.D."/>
            <person name="Moisan M.C."/>
            <person name="Butler G."/>
            <person name="Nguyen T.T.M."/>
            <person name="Dewar K."/>
            <person name="Conant G."/>
            <person name="Drula E."/>
            <person name="Henrissat B."/>
            <person name="Hansel C."/>
            <person name="Singer S."/>
            <person name="Hutchinson M.I."/>
            <person name="de Vries R.P."/>
            <person name="Natvig D.O."/>
            <person name="Powell A.J."/>
            <person name="Tsang A."/>
            <person name="Grigoriev I.V."/>
        </authorList>
    </citation>
    <scope>NUCLEOTIDE SEQUENCE [LARGE SCALE GENOMIC DNA]</scope>
    <source>
        <strain evidence="2 3">ATCC 22073</strain>
    </source>
</reference>
<gene>
    <name evidence="2" type="ORF">VTJ83DRAFT_1000</name>
</gene>
<feature type="region of interest" description="Disordered" evidence="1">
    <location>
        <begin position="46"/>
        <end position="83"/>
    </location>
</feature>
<evidence type="ECO:0000256" key="1">
    <source>
        <dbReference type="SAM" id="MobiDB-lite"/>
    </source>
</evidence>
<dbReference type="PANTHER" id="PTHR28272:SF1">
    <property type="entry name" value="RIBONUCLEASES P_MRP PROTEIN SUBUNIT POP3"/>
    <property type="match status" value="1"/>
</dbReference>
<dbReference type="RefSeq" id="XP_070870353.1">
    <property type="nucleotide sequence ID" value="XM_071007112.1"/>
</dbReference>